<dbReference type="InterPro" id="IPR058792">
    <property type="entry name" value="Beta-barrel_RND_2"/>
</dbReference>
<evidence type="ECO:0000313" key="2">
    <source>
        <dbReference type="EMBL" id="BDD86203.1"/>
    </source>
</evidence>
<dbReference type="Proteomes" id="UP000830055">
    <property type="component" value="Chromosome"/>
</dbReference>
<protein>
    <submittedName>
        <fullName evidence="2">MexE family multidrug efflux RND transporter periplasmic adaptor subunit</fullName>
    </submittedName>
</protein>
<name>A0ABN6M3N6_9BACT</name>
<reference evidence="2 3" key="1">
    <citation type="submission" date="2022-01" db="EMBL/GenBank/DDBJ databases">
        <title>Desulfofustis limnae sp. nov., a novel mesophilic sulfate-reducing bacterium isolated from marsh soil.</title>
        <authorList>
            <person name="Watanabe M."/>
            <person name="Takahashi A."/>
            <person name="Kojima H."/>
            <person name="Fukui M."/>
        </authorList>
    </citation>
    <scope>NUCLEOTIDE SEQUENCE [LARGE SCALE GENOMIC DNA]</scope>
    <source>
        <strain evidence="2 3">PPLL</strain>
    </source>
</reference>
<feature type="domain" description="CusB-like beta-barrel" evidence="1">
    <location>
        <begin position="300"/>
        <end position="341"/>
    </location>
</feature>
<dbReference type="RefSeq" id="WP_284153298.1">
    <property type="nucleotide sequence ID" value="NZ_AP025516.1"/>
</dbReference>
<dbReference type="Gene3D" id="2.40.50.100">
    <property type="match status" value="1"/>
</dbReference>
<dbReference type="SUPFAM" id="SSF111369">
    <property type="entry name" value="HlyD-like secretion proteins"/>
    <property type="match status" value="1"/>
</dbReference>
<dbReference type="PANTHER" id="PTHR30469">
    <property type="entry name" value="MULTIDRUG RESISTANCE PROTEIN MDTA"/>
    <property type="match status" value="1"/>
</dbReference>
<evidence type="ECO:0000259" key="1">
    <source>
        <dbReference type="Pfam" id="PF25954"/>
    </source>
</evidence>
<dbReference type="Pfam" id="PF25954">
    <property type="entry name" value="Beta-barrel_RND_2"/>
    <property type="match status" value="1"/>
</dbReference>
<accession>A0ABN6M3N6</accession>
<dbReference type="Gene3D" id="2.40.30.170">
    <property type="match status" value="1"/>
</dbReference>
<sequence>MPERINLKKLATILAGLAFGLILLFFFVAHRQYPTHGEVSPVVPTLTVIEAELLPFKLKASGNGVAQPAETWQAIANVAGEVIEKHPRLESGHLLPKGTLLLALDPSRYELAIAAAEAEIATLQAEQMQIETEEDNTSRLLELEQGRLALAEKELSRIKTLAGSGAVSQSQLDEQLRAALLQRQAVTTLENQQRLFSARRTRLDAQIRRGVSLLDQARRDLEDTRFIAPYDLRLGEVEAALHQYVAPGQRLFAADNIEAAEIEARIPLSSLRRLLPAAMRSEPHPQALDIGDIIDFSAVEAQVTLVGVPGTGWSGRVTRIASGLDPATRTARVVIEVEQPYRHAAPPARPILQRDMFVHVELAAAAPLPLLALPATAIHQGEIYLVDEQNRLRRRSVIVDFRQQDLAVISSGVKPGELVIVDDPGLALEGMPLQPQVDRDLGALLRRRALGDEQ</sequence>
<gene>
    <name evidence="2" type="primary">mexE</name>
    <name evidence="2" type="ORF">DPPLL_05680</name>
</gene>
<keyword evidence="3" id="KW-1185">Reference proteome</keyword>
<dbReference type="EMBL" id="AP025516">
    <property type="protein sequence ID" value="BDD86203.1"/>
    <property type="molecule type" value="Genomic_DNA"/>
</dbReference>
<dbReference type="Gene3D" id="2.40.420.20">
    <property type="match status" value="1"/>
</dbReference>
<dbReference type="Gene3D" id="1.10.287.470">
    <property type="entry name" value="Helix hairpin bin"/>
    <property type="match status" value="1"/>
</dbReference>
<organism evidence="2 3">
    <name type="scientific">Desulfofustis limnaeus</name>
    <dbReference type="NCBI Taxonomy" id="2740163"/>
    <lineage>
        <taxon>Bacteria</taxon>
        <taxon>Pseudomonadati</taxon>
        <taxon>Thermodesulfobacteriota</taxon>
        <taxon>Desulfobulbia</taxon>
        <taxon>Desulfobulbales</taxon>
        <taxon>Desulfocapsaceae</taxon>
        <taxon>Desulfofustis</taxon>
    </lineage>
</organism>
<evidence type="ECO:0000313" key="3">
    <source>
        <dbReference type="Proteomes" id="UP000830055"/>
    </source>
</evidence>
<proteinExistence type="predicted"/>